<organism evidence="1 2">
    <name type="scientific">Faecalicatena faecalis</name>
    <dbReference type="NCBI Taxonomy" id="2726362"/>
    <lineage>
        <taxon>Bacteria</taxon>
        <taxon>Bacillati</taxon>
        <taxon>Bacillota</taxon>
        <taxon>Clostridia</taxon>
        <taxon>Lachnospirales</taxon>
        <taxon>Lachnospiraceae</taxon>
        <taxon>Faecalicatena</taxon>
    </lineage>
</organism>
<keyword evidence="2" id="KW-1185">Reference proteome</keyword>
<accession>A0ABS6D252</accession>
<gene>
    <name evidence="1" type="ORF">HGO97_007515</name>
</gene>
<protein>
    <submittedName>
        <fullName evidence="1">Uncharacterized protein</fullName>
    </submittedName>
</protein>
<evidence type="ECO:0000313" key="2">
    <source>
        <dbReference type="Proteomes" id="UP000723714"/>
    </source>
</evidence>
<proteinExistence type="predicted"/>
<sequence>MGKKIEDLKETAPCGMVIHYTVNEQDIVSYNDINGRGVLCDACQKCTWKAICQPKQPEKRMSRQTYIEIYNLIDDTMRAAGEKVETACDKLVELDADPKCVLACEMLESIKRNRKIFNEMKELLDRFEAEVEEPQSDSQK</sequence>
<dbReference type="Proteomes" id="UP000723714">
    <property type="component" value="Unassembled WGS sequence"/>
</dbReference>
<name>A0ABS6D252_9FIRM</name>
<dbReference type="RefSeq" id="WP_216240698.1">
    <property type="nucleotide sequence ID" value="NZ_JABACJ020000005.1"/>
</dbReference>
<evidence type="ECO:0000313" key="1">
    <source>
        <dbReference type="EMBL" id="MBU3875658.1"/>
    </source>
</evidence>
<reference evidence="1 2" key="1">
    <citation type="submission" date="2021-06" db="EMBL/GenBank/DDBJ databases">
        <title>Faecalicatena sp. nov. isolated from porcine feces.</title>
        <authorList>
            <person name="Oh B.S."/>
            <person name="Lee J.H."/>
        </authorList>
    </citation>
    <scope>NUCLEOTIDE SEQUENCE [LARGE SCALE GENOMIC DNA]</scope>
    <source>
        <strain evidence="1 2">AGMB00832</strain>
    </source>
</reference>
<comment type="caution">
    <text evidence="1">The sequence shown here is derived from an EMBL/GenBank/DDBJ whole genome shotgun (WGS) entry which is preliminary data.</text>
</comment>
<dbReference type="EMBL" id="JABACJ020000005">
    <property type="protein sequence ID" value="MBU3875658.1"/>
    <property type="molecule type" value="Genomic_DNA"/>
</dbReference>